<name>A0A143CBX4_9ACTN</name>
<keyword evidence="3" id="KW-1185">Reference proteome</keyword>
<keyword evidence="1" id="KW-0812">Transmembrane</keyword>
<keyword evidence="1" id="KW-0472">Membrane</keyword>
<feature type="transmembrane region" description="Helical" evidence="1">
    <location>
        <begin position="151"/>
        <end position="171"/>
    </location>
</feature>
<dbReference type="InterPro" id="IPR014509">
    <property type="entry name" value="YjdF-like"/>
</dbReference>
<proteinExistence type="predicted"/>
<evidence type="ECO:0008006" key="4">
    <source>
        <dbReference type="Google" id="ProtNLM"/>
    </source>
</evidence>
<feature type="transmembrane region" description="Helical" evidence="1">
    <location>
        <begin position="46"/>
        <end position="63"/>
    </location>
</feature>
<feature type="transmembrane region" description="Helical" evidence="1">
    <location>
        <begin position="7"/>
        <end position="40"/>
    </location>
</feature>
<protein>
    <recommendedName>
        <fullName evidence="4">DUF2238 domain-containing protein</fullName>
    </recommendedName>
</protein>
<dbReference type="KEGG" id="stsi:A4E84_36970"/>
<reference evidence="3" key="1">
    <citation type="submission" date="2016-04" db="EMBL/GenBank/DDBJ databases">
        <authorList>
            <person name="Zhang B."/>
        </authorList>
    </citation>
    <scope>NUCLEOTIDE SEQUENCE [LARGE SCALE GENOMIC DNA]</scope>
    <source>
        <strain evidence="3">S10</strain>
    </source>
</reference>
<dbReference type="Proteomes" id="UP000076096">
    <property type="component" value="Chromosome"/>
</dbReference>
<feature type="transmembrane region" description="Helical" evidence="1">
    <location>
        <begin position="75"/>
        <end position="96"/>
    </location>
</feature>
<evidence type="ECO:0000256" key="1">
    <source>
        <dbReference type="SAM" id="Phobius"/>
    </source>
</evidence>
<dbReference type="AlphaFoldDB" id="A0A143CBX4"/>
<evidence type="ECO:0000313" key="3">
    <source>
        <dbReference type="Proteomes" id="UP000076096"/>
    </source>
</evidence>
<dbReference type="Pfam" id="PF09997">
    <property type="entry name" value="DUF2238"/>
    <property type="match status" value="1"/>
</dbReference>
<gene>
    <name evidence="2" type="ORF">A4E84_36970</name>
</gene>
<organism evidence="2 3">
    <name type="scientific">Streptomyces qaidamensis</name>
    <dbReference type="NCBI Taxonomy" id="1783515"/>
    <lineage>
        <taxon>Bacteria</taxon>
        <taxon>Bacillati</taxon>
        <taxon>Actinomycetota</taxon>
        <taxon>Actinomycetes</taxon>
        <taxon>Kitasatosporales</taxon>
        <taxon>Streptomycetaceae</taxon>
        <taxon>Streptomyces</taxon>
        <taxon>Streptomyces aurantiacus group</taxon>
    </lineage>
</organism>
<dbReference type="EMBL" id="CP015098">
    <property type="protein sequence ID" value="AMW14580.1"/>
    <property type="molecule type" value="Genomic_DNA"/>
</dbReference>
<dbReference type="STRING" id="1783515.A4E84_36970"/>
<sequence>MTWSALLMLAGSALVAVVVLSHLAALRFLLAIVLLLAVIALRVPHAYEAAFSLVVVGAMWCDVGEIYRRVAELDALVHFLLTATGSVVAFFALLRIGGPPLWDAAAEARWWVIVVLVGMAGTVGAVLWEMYEWVVERIAPGSMRVGYTDTLADVAVGMVGALLAGLVFSLVSRDTLAGGAGARASEERRPS</sequence>
<accession>A0A143CBX4</accession>
<keyword evidence="1" id="KW-1133">Transmembrane helix</keyword>
<evidence type="ECO:0000313" key="2">
    <source>
        <dbReference type="EMBL" id="AMW14580.1"/>
    </source>
</evidence>
<feature type="transmembrane region" description="Helical" evidence="1">
    <location>
        <begin position="108"/>
        <end position="131"/>
    </location>
</feature>